<evidence type="ECO:0000313" key="1">
    <source>
        <dbReference type="EMBL" id="AHX11526.1"/>
    </source>
</evidence>
<dbReference type="Gene3D" id="3.40.50.1820">
    <property type="entry name" value="alpha/beta hydrolase"/>
    <property type="match status" value="1"/>
</dbReference>
<dbReference type="STRING" id="1286528.NHE_0588"/>
<protein>
    <submittedName>
        <fullName evidence="1">Alpha/beta hydrolase family protein</fullName>
    </submittedName>
</protein>
<dbReference type="RefSeq" id="WP_038559695.1">
    <property type="nucleotide sequence ID" value="NZ_CP007481.1"/>
</dbReference>
<dbReference type="AlphaFoldDB" id="X5H4P7"/>
<name>X5H4P7_9RICK</name>
<gene>
    <name evidence="1" type="ORF">NHE_0588</name>
</gene>
<organism evidence="1 2">
    <name type="scientific">Neorickettsia helminthoeca str. Oregon</name>
    <dbReference type="NCBI Taxonomy" id="1286528"/>
    <lineage>
        <taxon>Bacteria</taxon>
        <taxon>Pseudomonadati</taxon>
        <taxon>Pseudomonadota</taxon>
        <taxon>Alphaproteobacteria</taxon>
        <taxon>Rickettsiales</taxon>
        <taxon>Anaplasmataceae</taxon>
        <taxon>Neorickettsia</taxon>
    </lineage>
</organism>
<keyword evidence="2" id="KW-1185">Reference proteome</keyword>
<dbReference type="InterPro" id="IPR029058">
    <property type="entry name" value="AB_hydrolase_fold"/>
</dbReference>
<evidence type="ECO:0000313" key="2">
    <source>
        <dbReference type="Proteomes" id="UP000023755"/>
    </source>
</evidence>
<dbReference type="EMBL" id="CP007481">
    <property type="protein sequence ID" value="AHX11526.1"/>
    <property type="molecule type" value="Genomic_DNA"/>
</dbReference>
<dbReference type="GO" id="GO:0016787">
    <property type="term" value="F:hydrolase activity"/>
    <property type="evidence" value="ECO:0007669"/>
    <property type="project" value="UniProtKB-KW"/>
</dbReference>
<dbReference type="KEGG" id="nhm:NHE_0588"/>
<accession>X5H4P7</accession>
<dbReference type="Proteomes" id="UP000023755">
    <property type="component" value="Chromosome"/>
</dbReference>
<dbReference type="HOGENOM" id="CLU_020336_12_2_5"/>
<dbReference type="OrthoDB" id="7165362at2"/>
<sequence>MSKTPIIFCHGWGFDDRFWNPIIHMFEQDRVCALSLGYFHSQNAGEIMETKNHCIGVCHSLGMMKLISLFGNKLTHLIGINSFVNFLGNESDLHRKRSLILETMIRNFTRDPMRTLKKFQSSVLDGESSPEYKNQQIPKGAPNFSVLSSDLEKLRLDQCISDIPILIIGSIDDKVVPVELIHDNFPGQKKVIFEKGGHNTIGKIPSLVYKEITSFLYSQDVL</sequence>
<dbReference type="SUPFAM" id="SSF53474">
    <property type="entry name" value="alpha/beta-Hydrolases"/>
    <property type="match status" value="1"/>
</dbReference>
<proteinExistence type="predicted"/>
<reference evidence="1 2" key="1">
    <citation type="submission" date="2014-03" db="EMBL/GenBank/DDBJ databases">
        <title>Sequencing and Comparison of Genomes and Transcriptome Profiles of Human Ehrlichiosis Agents.</title>
        <authorList>
            <person name="Lin M."/>
            <person name="Daugherty S.C."/>
            <person name="Nagaraj S."/>
            <person name="Cheng Z."/>
            <person name="Xiong Q."/>
            <person name="Lin F.-Y."/>
            <person name="Sengamalay N."/>
            <person name="Ott S."/>
            <person name="Godinez A."/>
            <person name="Tallon L.J."/>
            <person name="Sadzewicz L."/>
            <person name="Fraser C.M."/>
            <person name="Dunning Hotopp J.C."/>
            <person name="Rikihisa Y."/>
        </authorList>
    </citation>
    <scope>NUCLEOTIDE SEQUENCE [LARGE SCALE GENOMIC DNA]</scope>
    <source>
        <strain evidence="1 2">Oregon</strain>
    </source>
</reference>
<keyword evidence="1" id="KW-0378">Hydrolase</keyword>